<dbReference type="STRING" id="1633631.GCA_001442925_00437"/>
<dbReference type="PANTHER" id="PTHR35882">
    <property type="entry name" value="PELA"/>
    <property type="match status" value="1"/>
</dbReference>
<sequence>MILLLLFFFISEPFLIAQVKVEHVERYAVCYSKVAPDEAKDFELLILDPDHYTADEVAELKKSGAILIAYLNIAELESYRGYSIPESLIIGKNPDWDGHFYVDITSDVWQSLIFGQVIPKIISKNFDGFFIDMIDIVQTFPHFYERVIDMVRSIKMQNKEKILIANNGWVLMDTLKNYVDAFLIEGLFTRYSFKSKRYFVRFEREYADKVKILKSFGKKIFTLDFLPGSDKRRNFIKNLSKYYGFIPYVSTIELNKVYK</sequence>
<dbReference type="EMBL" id="FAOP01000002">
    <property type="protein sequence ID" value="CUU02076.1"/>
    <property type="molecule type" value="Genomic_DNA"/>
</dbReference>
<accession>A0A0S4MSS6</accession>
<accession>A0A0P1NUP6</accession>
<dbReference type="AlphaFoldDB" id="A0A0P1LCU9"/>
<feature type="domain" description="Glycoside-hydrolase family GH114 TIM-barrel" evidence="1">
    <location>
        <begin position="39"/>
        <end position="255"/>
    </location>
</feature>
<gene>
    <name evidence="2" type="ORF">JGI4_00435</name>
</gene>
<evidence type="ECO:0000259" key="1">
    <source>
        <dbReference type="Pfam" id="PF03537"/>
    </source>
</evidence>
<accession>A0A0N7MR64</accession>
<dbReference type="InterPro" id="IPR017853">
    <property type="entry name" value="GH"/>
</dbReference>
<organism evidence="2 3">
    <name type="scientific">Candidatus Kryptonium thompsonii</name>
    <dbReference type="NCBI Taxonomy" id="1633631"/>
    <lineage>
        <taxon>Bacteria</taxon>
        <taxon>Pseudomonadati</taxon>
        <taxon>Candidatus Kryptoniota</taxon>
        <taxon>Candidatus Kryptonium</taxon>
    </lineage>
</organism>
<proteinExistence type="predicted"/>
<evidence type="ECO:0000313" key="2">
    <source>
        <dbReference type="EMBL" id="CUU02076.1"/>
    </source>
</evidence>
<evidence type="ECO:0000313" key="3">
    <source>
        <dbReference type="Proteomes" id="UP000182011"/>
    </source>
</evidence>
<accession>A0A0P1MKR5</accession>
<reference evidence="2 3" key="1">
    <citation type="submission" date="2015-11" db="EMBL/GenBank/DDBJ databases">
        <authorList>
            <person name="Zhang Y."/>
            <person name="Guo Z."/>
        </authorList>
    </citation>
    <scope>NUCLEOTIDE SEQUENCE [LARGE SCALE GENOMIC DNA]</scope>
    <source>
        <strain evidence="2">JGI-4</strain>
    </source>
</reference>
<dbReference type="PANTHER" id="PTHR35882:SF2">
    <property type="entry name" value="PELA"/>
    <property type="match status" value="1"/>
</dbReference>
<dbReference type="Gene3D" id="3.20.20.70">
    <property type="entry name" value="Aldolase class I"/>
    <property type="match status" value="1"/>
</dbReference>
<protein>
    <submittedName>
        <fullName evidence="2">Extracellular protein</fullName>
    </submittedName>
</protein>
<dbReference type="InterPro" id="IPR013785">
    <property type="entry name" value="Aldolase_TIM"/>
</dbReference>
<dbReference type="SUPFAM" id="SSF51445">
    <property type="entry name" value="(Trans)glycosidases"/>
    <property type="match status" value="1"/>
</dbReference>
<dbReference type="Proteomes" id="UP000182011">
    <property type="component" value="Unassembled WGS sequence"/>
</dbReference>
<dbReference type="Pfam" id="PF03537">
    <property type="entry name" value="Glyco_hydro_114"/>
    <property type="match status" value="1"/>
</dbReference>
<dbReference type="RefSeq" id="WP_075427851.1">
    <property type="nucleotide sequence ID" value="NZ_CZVN01000007.1"/>
</dbReference>
<dbReference type="InterPro" id="IPR004352">
    <property type="entry name" value="GH114_TIM-barrel"/>
</dbReference>
<accession>A0A0P1LCU9</accession>
<name>A0A0P1LCU9_9BACT</name>